<gene>
    <name evidence="3" type="ORF">EII10_12715</name>
</gene>
<name>A0A3P1ULB4_9ACTO</name>
<feature type="transmembrane region" description="Helical" evidence="2">
    <location>
        <begin position="36"/>
        <end position="55"/>
    </location>
</feature>
<sequence length="173" mass="19185">MGTLINWWFEMFSDSGYAELCRSLTEERFNLGRNTIALIEPAAGIGFTFGGFAILLNHAGMNKDHPLLLFIAGLFFFFLAVAALGMLPIPLPKPMYPEWQMEKRRRLAAQAASATFDEDPGTAPSTLALKNYQSTPPQNTGHSSSYTLPIPNDELPSRSHHDHNNTLHPDTPI</sequence>
<comment type="caution">
    <text evidence="3">The sequence shown here is derived from an EMBL/GenBank/DDBJ whole genome shotgun (WGS) entry which is preliminary data.</text>
</comment>
<keyword evidence="2" id="KW-1133">Transmembrane helix</keyword>
<evidence type="ECO:0000313" key="3">
    <source>
        <dbReference type="EMBL" id="RRD22160.1"/>
    </source>
</evidence>
<dbReference type="OrthoDB" id="3260520at2"/>
<reference evidence="3 4" key="1">
    <citation type="submission" date="2018-11" db="EMBL/GenBank/DDBJ databases">
        <title>Genomes From Bacteria Associated with the Canine Oral Cavity: a Test Case for Automated Genome-Based Taxonomic Assignment.</title>
        <authorList>
            <person name="Coil D.A."/>
            <person name="Jospin G."/>
            <person name="Darling A.E."/>
            <person name="Wallis C."/>
            <person name="Davis I.J."/>
            <person name="Harris S."/>
            <person name="Eisen J.A."/>
            <person name="Holcombe L.J."/>
            <person name="O'Flynn C."/>
        </authorList>
    </citation>
    <scope>NUCLEOTIDE SEQUENCE [LARGE SCALE GENOMIC DNA]</scope>
    <source>
        <strain evidence="3 4">OH5050</strain>
    </source>
</reference>
<proteinExistence type="predicted"/>
<accession>A0A3P1ULB4</accession>
<feature type="compositionally biased region" description="Basic and acidic residues" evidence="1">
    <location>
        <begin position="155"/>
        <end position="165"/>
    </location>
</feature>
<evidence type="ECO:0000256" key="2">
    <source>
        <dbReference type="SAM" id="Phobius"/>
    </source>
</evidence>
<feature type="region of interest" description="Disordered" evidence="1">
    <location>
        <begin position="110"/>
        <end position="173"/>
    </location>
</feature>
<keyword evidence="4" id="KW-1185">Reference proteome</keyword>
<keyword evidence="2" id="KW-0812">Transmembrane</keyword>
<protein>
    <submittedName>
        <fullName evidence="3">Uncharacterized protein</fullName>
    </submittedName>
</protein>
<feature type="compositionally biased region" description="Polar residues" evidence="1">
    <location>
        <begin position="131"/>
        <end position="147"/>
    </location>
</feature>
<organism evidence="3 4">
    <name type="scientific">Actinomyces bowdenii</name>
    <dbReference type="NCBI Taxonomy" id="131109"/>
    <lineage>
        <taxon>Bacteria</taxon>
        <taxon>Bacillati</taxon>
        <taxon>Actinomycetota</taxon>
        <taxon>Actinomycetes</taxon>
        <taxon>Actinomycetales</taxon>
        <taxon>Actinomycetaceae</taxon>
        <taxon>Actinomyces</taxon>
    </lineage>
</organism>
<feature type="transmembrane region" description="Helical" evidence="2">
    <location>
        <begin position="67"/>
        <end position="89"/>
    </location>
</feature>
<dbReference type="Proteomes" id="UP000271272">
    <property type="component" value="Unassembled WGS sequence"/>
</dbReference>
<evidence type="ECO:0000313" key="4">
    <source>
        <dbReference type="Proteomes" id="UP000271272"/>
    </source>
</evidence>
<evidence type="ECO:0000256" key="1">
    <source>
        <dbReference type="SAM" id="MobiDB-lite"/>
    </source>
</evidence>
<dbReference type="RefSeq" id="WP_124934849.1">
    <property type="nucleotide sequence ID" value="NZ_RQZC01000045.1"/>
</dbReference>
<dbReference type="EMBL" id="RQZC01000045">
    <property type="protein sequence ID" value="RRD22160.1"/>
    <property type="molecule type" value="Genomic_DNA"/>
</dbReference>
<dbReference type="AlphaFoldDB" id="A0A3P1ULB4"/>
<keyword evidence="2" id="KW-0472">Membrane</keyword>